<dbReference type="InterPro" id="IPR025824">
    <property type="entry name" value="OB-fold_nuc-bd_dom"/>
</dbReference>
<keyword evidence="1 5" id="KW-0963">Cytoplasm</keyword>
<dbReference type="GO" id="GO:0008855">
    <property type="term" value="F:exodeoxyribonuclease VII activity"/>
    <property type="evidence" value="ECO:0007669"/>
    <property type="project" value="UniProtKB-UniRule"/>
</dbReference>
<evidence type="ECO:0000256" key="7">
    <source>
        <dbReference type="SAM" id="Coils"/>
    </source>
</evidence>
<dbReference type="GO" id="GO:0009318">
    <property type="term" value="C:exodeoxyribonuclease VII complex"/>
    <property type="evidence" value="ECO:0007669"/>
    <property type="project" value="UniProtKB-UniRule"/>
</dbReference>
<evidence type="ECO:0000256" key="4">
    <source>
        <dbReference type="ARBA" id="ARBA00022839"/>
    </source>
</evidence>
<dbReference type="InterPro" id="IPR020579">
    <property type="entry name" value="Exonuc_VII_lsu_C"/>
</dbReference>
<gene>
    <name evidence="5" type="primary">xseA</name>
    <name evidence="10" type="ORF">Ga0061068_107109</name>
</gene>
<dbReference type="HAMAP" id="MF_00378">
    <property type="entry name" value="Exonuc_7_L"/>
    <property type="match status" value="1"/>
</dbReference>
<feature type="domain" description="OB-fold nucleic acid binding" evidence="9">
    <location>
        <begin position="14"/>
        <end position="104"/>
    </location>
</feature>
<dbReference type="EMBL" id="CYHH01000007">
    <property type="protein sequence ID" value="CUB07469.1"/>
    <property type="molecule type" value="Genomic_DNA"/>
</dbReference>
<keyword evidence="11" id="KW-1185">Reference proteome</keyword>
<name>A0A0K6IWN7_9PROT</name>
<comment type="catalytic activity">
    <reaction evidence="5 6">
        <text>Exonucleolytic cleavage in either 5'- to 3'- or 3'- to 5'-direction to yield nucleoside 5'-phosphates.</text>
        <dbReference type="EC" id="3.1.11.6"/>
    </reaction>
</comment>
<feature type="domain" description="Exonuclease VII large subunit C-terminal" evidence="8">
    <location>
        <begin position="129"/>
        <end position="442"/>
    </location>
</feature>
<dbReference type="RefSeq" id="WP_055423748.1">
    <property type="nucleotide sequence ID" value="NZ_CYHH01000007.1"/>
</dbReference>
<comment type="subunit">
    <text evidence="5">Heterooligomer composed of large and small subunits.</text>
</comment>
<dbReference type="InterPro" id="IPR003753">
    <property type="entry name" value="Exonuc_VII_L"/>
</dbReference>
<dbReference type="GO" id="GO:0005737">
    <property type="term" value="C:cytoplasm"/>
    <property type="evidence" value="ECO:0007669"/>
    <property type="project" value="UniProtKB-SubCell"/>
</dbReference>
<evidence type="ECO:0000256" key="6">
    <source>
        <dbReference type="RuleBase" id="RU004355"/>
    </source>
</evidence>
<evidence type="ECO:0000256" key="5">
    <source>
        <dbReference type="HAMAP-Rule" id="MF_00378"/>
    </source>
</evidence>
<keyword evidence="7" id="KW-0175">Coiled coil</keyword>
<evidence type="ECO:0000256" key="2">
    <source>
        <dbReference type="ARBA" id="ARBA00022722"/>
    </source>
</evidence>
<dbReference type="PANTHER" id="PTHR30008">
    <property type="entry name" value="EXODEOXYRIBONUCLEASE 7 LARGE SUBUNIT"/>
    <property type="match status" value="1"/>
</dbReference>
<accession>A0A0K6IWN7</accession>
<dbReference type="PANTHER" id="PTHR30008:SF0">
    <property type="entry name" value="EXODEOXYRIBONUCLEASE 7 LARGE SUBUNIT"/>
    <property type="match status" value="1"/>
</dbReference>
<evidence type="ECO:0000259" key="9">
    <source>
        <dbReference type="Pfam" id="PF13742"/>
    </source>
</evidence>
<comment type="function">
    <text evidence="5">Bidirectionally degrades single-stranded DNA into large acid-insoluble oligonucleotides, which are then degraded further into small acid-soluble oligonucleotides.</text>
</comment>
<keyword evidence="2 5" id="KW-0540">Nuclease</keyword>
<dbReference type="NCBIfam" id="TIGR00237">
    <property type="entry name" value="xseA"/>
    <property type="match status" value="1"/>
</dbReference>
<dbReference type="GO" id="GO:0003676">
    <property type="term" value="F:nucleic acid binding"/>
    <property type="evidence" value="ECO:0007669"/>
    <property type="project" value="InterPro"/>
</dbReference>
<dbReference type="GO" id="GO:0006308">
    <property type="term" value="P:DNA catabolic process"/>
    <property type="evidence" value="ECO:0007669"/>
    <property type="project" value="UniProtKB-UniRule"/>
</dbReference>
<dbReference type="Pfam" id="PF13742">
    <property type="entry name" value="tRNA_anti_2"/>
    <property type="match status" value="1"/>
</dbReference>
<organism evidence="10 11">
    <name type="scientific">Tepidiphilus thermophilus</name>
    <dbReference type="NCBI Taxonomy" id="876478"/>
    <lineage>
        <taxon>Bacteria</taxon>
        <taxon>Pseudomonadati</taxon>
        <taxon>Pseudomonadota</taxon>
        <taxon>Hydrogenophilia</taxon>
        <taxon>Hydrogenophilales</taxon>
        <taxon>Hydrogenophilaceae</taxon>
        <taxon>Tepidiphilus</taxon>
    </lineage>
</organism>
<dbReference type="Pfam" id="PF02601">
    <property type="entry name" value="Exonuc_VII_L"/>
    <property type="match status" value="1"/>
</dbReference>
<sequence>MKPDPTLFVPPAETVGQLTQRIKECLETGFSEVNVIGEISGLTLAASGHCYFTLKDETAALRCVLWRRQATMFARLLAEGHSVEAAGELSVYAPRGEYQLVVRGLKPAGAGLLWQRFLAVRAKLEAEGLFAAERKRPLPRRPRRIALITSPAGDAIHDVLRTLRQRAPLVEIVLLPTLVQGAEAPAQMVAALALLGEAAARLGIEAALLVRGGGSPEDLMAYNDEALARAIAASPVPIVSGVGHEADVSIADLVADVRAPTPTGAAMLLSQGWTELPLELDLLARRLQRALRERLLTENQRLDRLQLRLTHPAARLSEARRRLEGLHARLTAAQRRTLAESRLRLDALHRRLAAARPTLAGHRARLDAFAQRLPRAAAQAIEAQHRRIERLADRLEALDPKAVLERGYVLVSDTAGQVLTSTGQLAERQDIRLEFHDGRAMAEVVGVEKSD</sequence>
<reference evidence="11" key="1">
    <citation type="submission" date="2015-08" db="EMBL/GenBank/DDBJ databases">
        <authorList>
            <person name="Babu N.S."/>
            <person name="Beckwith C.J."/>
            <person name="Beseler K.G."/>
            <person name="Brison A."/>
            <person name="Carone J.V."/>
            <person name="Caskin T.P."/>
            <person name="Diamond M."/>
            <person name="Durham M.E."/>
            <person name="Foxe J.M."/>
            <person name="Go M."/>
            <person name="Henderson B.A."/>
            <person name="Jones I.B."/>
            <person name="McGettigan J.A."/>
            <person name="Micheletti S.J."/>
            <person name="Nasrallah M.E."/>
            <person name="Ortiz D."/>
            <person name="Piller C.R."/>
            <person name="Privatt S.R."/>
            <person name="Schneider S.L."/>
            <person name="Sharp S."/>
            <person name="Smith T.C."/>
            <person name="Stanton J.D."/>
            <person name="Ullery H.E."/>
            <person name="Wilson R.J."/>
            <person name="Serrano M.G."/>
            <person name="Buck G."/>
            <person name="Lee V."/>
            <person name="Wang Y."/>
            <person name="Carvalho R."/>
            <person name="Voegtly L."/>
            <person name="Shi R."/>
            <person name="Duckworth R."/>
            <person name="Johnson A."/>
            <person name="Loviza R."/>
            <person name="Walstead R."/>
            <person name="Shah Z."/>
            <person name="Kiflezghi M."/>
            <person name="Wade K."/>
            <person name="Ball S.L."/>
            <person name="Bradley K.W."/>
            <person name="Asai D.J."/>
            <person name="Bowman C.A."/>
            <person name="Russell D.A."/>
            <person name="Pope W.H."/>
            <person name="Jacobs-Sera D."/>
            <person name="Hendrix R.W."/>
            <person name="Hatfull G.F."/>
        </authorList>
    </citation>
    <scope>NUCLEOTIDE SEQUENCE [LARGE SCALE GENOMIC DNA]</scope>
    <source>
        <strain evidence="11">JCM 19170</strain>
    </source>
</reference>
<dbReference type="Proteomes" id="UP000182108">
    <property type="component" value="Unassembled WGS sequence"/>
</dbReference>
<comment type="subcellular location">
    <subcellularLocation>
        <location evidence="5 6">Cytoplasm</location>
    </subcellularLocation>
</comment>
<evidence type="ECO:0000256" key="1">
    <source>
        <dbReference type="ARBA" id="ARBA00022490"/>
    </source>
</evidence>
<dbReference type="CDD" id="cd04489">
    <property type="entry name" value="ExoVII_LU_OBF"/>
    <property type="match status" value="1"/>
</dbReference>
<evidence type="ECO:0000313" key="11">
    <source>
        <dbReference type="Proteomes" id="UP000182108"/>
    </source>
</evidence>
<dbReference type="EC" id="3.1.11.6" evidence="5"/>
<comment type="similarity">
    <text evidence="5 6">Belongs to the XseA family.</text>
</comment>
<proteinExistence type="inferred from homology"/>
<dbReference type="OrthoDB" id="5288235at2"/>
<evidence type="ECO:0000259" key="8">
    <source>
        <dbReference type="Pfam" id="PF02601"/>
    </source>
</evidence>
<evidence type="ECO:0000256" key="3">
    <source>
        <dbReference type="ARBA" id="ARBA00022801"/>
    </source>
</evidence>
<evidence type="ECO:0000313" key="10">
    <source>
        <dbReference type="EMBL" id="CUB07469.1"/>
    </source>
</evidence>
<keyword evidence="3 5" id="KW-0378">Hydrolase</keyword>
<keyword evidence="4 5" id="KW-0269">Exonuclease</keyword>
<protein>
    <recommendedName>
        <fullName evidence="5">Exodeoxyribonuclease 7 large subunit</fullName>
        <ecNumber evidence="5">3.1.11.6</ecNumber>
    </recommendedName>
    <alternativeName>
        <fullName evidence="5">Exodeoxyribonuclease VII large subunit</fullName>
        <shortName evidence="5">Exonuclease VII large subunit</shortName>
    </alternativeName>
</protein>
<feature type="coiled-coil region" evidence="7">
    <location>
        <begin position="280"/>
        <end position="336"/>
    </location>
</feature>
<dbReference type="AlphaFoldDB" id="A0A0K6IWN7"/>